<evidence type="ECO:0000313" key="1">
    <source>
        <dbReference type="EMBL" id="TNN60385.1"/>
    </source>
</evidence>
<dbReference type="AlphaFoldDB" id="A0A4Z2H525"/>
<evidence type="ECO:0000313" key="2">
    <source>
        <dbReference type="Proteomes" id="UP000314294"/>
    </source>
</evidence>
<gene>
    <name evidence="1" type="ORF">EYF80_029374</name>
</gene>
<comment type="caution">
    <text evidence="1">The sequence shown here is derived from an EMBL/GenBank/DDBJ whole genome shotgun (WGS) entry which is preliminary data.</text>
</comment>
<proteinExistence type="predicted"/>
<accession>A0A4Z2H525</accession>
<dbReference type="EMBL" id="SRLO01000334">
    <property type="protein sequence ID" value="TNN60385.1"/>
    <property type="molecule type" value="Genomic_DNA"/>
</dbReference>
<sequence>MCGNRNDSRLYVDFAYGIYSRKTFATLLMCSDEIIITNIPEALSAFTICHQPTPCRKLCRGKSSFFLPETCPGVHDSTALPAQVWALPDPAIVRLRLDEAPAAAHRTSFPLGSNQKASNINRMDPDVSQLFDWIVVGEDGHDRYRARGSSGYTCLAPTDHIQHVKRKWIQND</sequence>
<reference evidence="1 2" key="1">
    <citation type="submission" date="2019-03" db="EMBL/GenBank/DDBJ databases">
        <title>First draft genome of Liparis tanakae, snailfish: a comprehensive survey of snailfish specific genes.</title>
        <authorList>
            <person name="Kim W."/>
            <person name="Song I."/>
            <person name="Jeong J.-H."/>
            <person name="Kim D."/>
            <person name="Kim S."/>
            <person name="Ryu S."/>
            <person name="Song J.Y."/>
            <person name="Lee S.K."/>
        </authorList>
    </citation>
    <scope>NUCLEOTIDE SEQUENCE [LARGE SCALE GENOMIC DNA]</scope>
    <source>
        <tissue evidence="1">Muscle</tissue>
    </source>
</reference>
<keyword evidence="2" id="KW-1185">Reference proteome</keyword>
<dbReference type="Proteomes" id="UP000314294">
    <property type="component" value="Unassembled WGS sequence"/>
</dbReference>
<organism evidence="1 2">
    <name type="scientific">Liparis tanakae</name>
    <name type="common">Tanaka's snailfish</name>
    <dbReference type="NCBI Taxonomy" id="230148"/>
    <lineage>
        <taxon>Eukaryota</taxon>
        <taxon>Metazoa</taxon>
        <taxon>Chordata</taxon>
        <taxon>Craniata</taxon>
        <taxon>Vertebrata</taxon>
        <taxon>Euteleostomi</taxon>
        <taxon>Actinopterygii</taxon>
        <taxon>Neopterygii</taxon>
        <taxon>Teleostei</taxon>
        <taxon>Neoteleostei</taxon>
        <taxon>Acanthomorphata</taxon>
        <taxon>Eupercaria</taxon>
        <taxon>Perciformes</taxon>
        <taxon>Cottioidei</taxon>
        <taxon>Cottales</taxon>
        <taxon>Liparidae</taxon>
        <taxon>Liparis</taxon>
    </lineage>
</organism>
<name>A0A4Z2H525_9TELE</name>
<protein>
    <submittedName>
        <fullName evidence="1">Uncharacterized protein</fullName>
    </submittedName>
</protein>